<dbReference type="Proteomes" id="UP001153954">
    <property type="component" value="Unassembled WGS sequence"/>
</dbReference>
<protein>
    <submittedName>
        <fullName evidence="2">Uncharacterized protein</fullName>
    </submittedName>
</protein>
<gene>
    <name evidence="2" type="ORF">EEDITHA_LOCUS6055</name>
</gene>
<comment type="caution">
    <text evidence="2">The sequence shown here is derived from an EMBL/GenBank/DDBJ whole genome shotgun (WGS) entry which is preliminary data.</text>
</comment>
<evidence type="ECO:0000256" key="1">
    <source>
        <dbReference type="SAM" id="Phobius"/>
    </source>
</evidence>
<keyword evidence="3" id="KW-1185">Reference proteome</keyword>
<reference evidence="2" key="1">
    <citation type="submission" date="2022-03" db="EMBL/GenBank/DDBJ databases">
        <authorList>
            <person name="Tunstrom K."/>
        </authorList>
    </citation>
    <scope>NUCLEOTIDE SEQUENCE</scope>
</reference>
<proteinExistence type="predicted"/>
<dbReference type="EMBL" id="CAKOGL010000009">
    <property type="protein sequence ID" value="CAH2090055.1"/>
    <property type="molecule type" value="Genomic_DNA"/>
</dbReference>
<feature type="transmembrane region" description="Helical" evidence="1">
    <location>
        <begin position="20"/>
        <end position="39"/>
    </location>
</feature>
<dbReference type="AlphaFoldDB" id="A0AAU9TSC3"/>
<evidence type="ECO:0000313" key="3">
    <source>
        <dbReference type="Proteomes" id="UP001153954"/>
    </source>
</evidence>
<keyword evidence="1" id="KW-0812">Transmembrane</keyword>
<name>A0AAU9TSC3_EUPED</name>
<evidence type="ECO:0000313" key="2">
    <source>
        <dbReference type="EMBL" id="CAH2090055.1"/>
    </source>
</evidence>
<organism evidence="2 3">
    <name type="scientific">Euphydryas editha</name>
    <name type="common">Edith's checkerspot</name>
    <dbReference type="NCBI Taxonomy" id="104508"/>
    <lineage>
        <taxon>Eukaryota</taxon>
        <taxon>Metazoa</taxon>
        <taxon>Ecdysozoa</taxon>
        <taxon>Arthropoda</taxon>
        <taxon>Hexapoda</taxon>
        <taxon>Insecta</taxon>
        <taxon>Pterygota</taxon>
        <taxon>Neoptera</taxon>
        <taxon>Endopterygota</taxon>
        <taxon>Lepidoptera</taxon>
        <taxon>Glossata</taxon>
        <taxon>Ditrysia</taxon>
        <taxon>Papilionoidea</taxon>
        <taxon>Nymphalidae</taxon>
        <taxon>Nymphalinae</taxon>
        <taxon>Euphydryas</taxon>
    </lineage>
</organism>
<keyword evidence="1" id="KW-1133">Transmembrane helix</keyword>
<keyword evidence="1" id="KW-0472">Membrane</keyword>
<accession>A0AAU9TSC3</accession>
<sequence>MRLNVVQRGFAQKLCRAYRTTFLNLLLLLAGIITLDLCVRKATALCGARRGVPQREIVDREVERLSLAMRSPHPAQHINLEFECLVDQEQLTANNGHDFNIYTDRDRAD</sequence>